<dbReference type="AlphaFoldDB" id="A0A1G8CI04"/>
<proteinExistence type="predicted"/>
<gene>
    <name evidence="1" type="ORF">SAMN05421818_10462</name>
</gene>
<evidence type="ECO:0000313" key="2">
    <source>
        <dbReference type="Proteomes" id="UP000243588"/>
    </source>
</evidence>
<reference evidence="2" key="1">
    <citation type="submission" date="2016-10" db="EMBL/GenBank/DDBJ databases">
        <authorList>
            <person name="Varghese N."/>
            <person name="Submissions S."/>
        </authorList>
    </citation>
    <scope>NUCLEOTIDE SEQUENCE [LARGE SCALE GENOMIC DNA]</scope>
    <source>
        <strain evidence="2">DSM 23313</strain>
    </source>
</reference>
<protein>
    <submittedName>
        <fullName evidence="1">Uncharacterized protein</fullName>
    </submittedName>
</protein>
<dbReference type="RefSeq" id="WP_090406118.1">
    <property type="nucleotide sequence ID" value="NZ_FNDQ01000004.1"/>
</dbReference>
<sequence>MKKLLFLLLVTTAFIGCSSDDNNSEVPVVVKQELVISTTKVNVIVGEELVFTVKDKAGKKVDAGIYVDNKKVTNPVKFDQAGKFSIVAKKDGFKDSAVITVNVKAKGKVNGYNVNGFEKEIELVILDVIQVDTIDVNGKAIVVDKVIELEDGRLANEYVLMPLEQNNYTFLTLWVVNNSIVKKDGVIVDYGKRILPTEVSKKSDIVFAHFFVVGGEEFIMENFLTVDSFVLNFNRLDVLNKGLGAGDQGVDGQIDISFDLKSDENIIAFSYSGDIHFTESIEKESKAFKARNN</sequence>
<evidence type="ECO:0000313" key="1">
    <source>
        <dbReference type="EMBL" id="SDH45111.1"/>
    </source>
</evidence>
<dbReference type="PROSITE" id="PS51257">
    <property type="entry name" value="PROKAR_LIPOPROTEIN"/>
    <property type="match status" value="1"/>
</dbReference>
<name>A0A1G8CI04_9FLAO</name>
<organism evidence="1 2">
    <name type="scientific">Myroides phaeus</name>
    <dbReference type="NCBI Taxonomy" id="702745"/>
    <lineage>
        <taxon>Bacteria</taxon>
        <taxon>Pseudomonadati</taxon>
        <taxon>Bacteroidota</taxon>
        <taxon>Flavobacteriia</taxon>
        <taxon>Flavobacteriales</taxon>
        <taxon>Flavobacteriaceae</taxon>
        <taxon>Myroides</taxon>
    </lineage>
</organism>
<keyword evidence="2" id="KW-1185">Reference proteome</keyword>
<dbReference type="Proteomes" id="UP000243588">
    <property type="component" value="Unassembled WGS sequence"/>
</dbReference>
<dbReference type="EMBL" id="FNDQ01000004">
    <property type="protein sequence ID" value="SDH45111.1"/>
    <property type="molecule type" value="Genomic_DNA"/>
</dbReference>
<accession>A0A1G8CI04</accession>